<accession>A0ABQ7C826</accession>
<evidence type="ECO:0000313" key="1">
    <source>
        <dbReference type="EMBL" id="KAF3547292.1"/>
    </source>
</evidence>
<protein>
    <submittedName>
        <fullName evidence="1">Uncharacterized protein</fullName>
    </submittedName>
</protein>
<organism evidence="1 2">
    <name type="scientific">Brassica cretica</name>
    <name type="common">Mustard</name>
    <dbReference type="NCBI Taxonomy" id="69181"/>
    <lineage>
        <taxon>Eukaryota</taxon>
        <taxon>Viridiplantae</taxon>
        <taxon>Streptophyta</taxon>
        <taxon>Embryophyta</taxon>
        <taxon>Tracheophyta</taxon>
        <taxon>Spermatophyta</taxon>
        <taxon>Magnoliopsida</taxon>
        <taxon>eudicotyledons</taxon>
        <taxon>Gunneridae</taxon>
        <taxon>Pentapetalae</taxon>
        <taxon>rosids</taxon>
        <taxon>malvids</taxon>
        <taxon>Brassicales</taxon>
        <taxon>Brassicaceae</taxon>
        <taxon>Brassiceae</taxon>
        <taxon>Brassica</taxon>
    </lineage>
</organism>
<comment type="caution">
    <text evidence="1">The sequence shown here is derived from an EMBL/GenBank/DDBJ whole genome shotgun (WGS) entry which is preliminary data.</text>
</comment>
<dbReference type="EMBL" id="QGKV02000832">
    <property type="protein sequence ID" value="KAF3547292.1"/>
    <property type="molecule type" value="Genomic_DNA"/>
</dbReference>
<gene>
    <name evidence="1" type="ORF">DY000_02004670</name>
</gene>
<proteinExistence type="predicted"/>
<dbReference type="Proteomes" id="UP000266723">
    <property type="component" value="Unassembled WGS sequence"/>
</dbReference>
<name>A0ABQ7C826_BRACR</name>
<reference evidence="1 2" key="1">
    <citation type="journal article" date="2020" name="BMC Genomics">
        <title>Intraspecific diversification of the crop wild relative Brassica cretica Lam. using demographic model selection.</title>
        <authorList>
            <person name="Kioukis A."/>
            <person name="Michalopoulou V.A."/>
            <person name="Briers L."/>
            <person name="Pirintsos S."/>
            <person name="Studholme D.J."/>
            <person name="Pavlidis P."/>
            <person name="Sarris P.F."/>
        </authorList>
    </citation>
    <scope>NUCLEOTIDE SEQUENCE [LARGE SCALE GENOMIC DNA]</scope>
    <source>
        <strain evidence="2">cv. PFS-1207/04</strain>
    </source>
</reference>
<sequence>MHGDETTVCLIDPRDTSVADPFVKIQASPTSFEVWFQEASVLQKISEGSRPADLGADPLISGSPDCVAYPRQGVASESIRWGGVRGQIYASCFPRTLGHSFRTCSFNSGMSFTTRFVFHSLVSRVNKSETMRSLSRRKTGPIGLRFVSGWIQESVQTDVDSPFPIALKSPSKGPILPRLV</sequence>
<keyword evidence="2" id="KW-1185">Reference proteome</keyword>
<evidence type="ECO:0000313" key="2">
    <source>
        <dbReference type="Proteomes" id="UP000266723"/>
    </source>
</evidence>